<dbReference type="GO" id="GO:0005524">
    <property type="term" value="F:ATP binding"/>
    <property type="evidence" value="ECO:0007669"/>
    <property type="project" value="UniProtKB-UniRule"/>
</dbReference>
<evidence type="ECO:0000256" key="4">
    <source>
        <dbReference type="ARBA" id="ARBA00022984"/>
    </source>
</evidence>
<dbReference type="NCBIfam" id="NF001126">
    <property type="entry name" value="PRK00139.1-4"/>
    <property type="match status" value="1"/>
</dbReference>
<comment type="catalytic activity">
    <reaction evidence="7">
        <text>UDP-N-acetyl-alpha-D-muramoyl-L-alanyl-D-glutamate + meso-2,6-diaminopimelate + ATP = UDP-N-acetyl-alpha-D-muramoyl-L-alanyl-gamma-D-glutamyl-meso-2,6-diaminopimelate + ADP + phosphate + H(+)</text>
        <dbReference type="Rhea" id="RHEA:23676"/>
        <dbReference type="ChEBI" id="CHEBI:15378"/>
        <dbReference type="ChEBI" id="CHEBI:30616"/>
        <dbReference type="ChEBI" id="CHEBI:43474"/>
        <dbReference type="ChEBI" id="CHEBI:57791"/>
        <dbReference type="ChEBI" id="CHEBI:83900"/>
        <dbReference type="ChEBI" id="CHEBI:83905"/>
        <dbReference type="ChEBI" id="CHEBI:456216"/>
        <dbReference type="EC" id="6.3.2.13"/>
    </reaction>
</comment>
<dbReference type="SUPFAM" id="SSF53623">
    <property type="entry name" value="MurD-like peptide ligases, catalytic domain"/>
    <property type="match status" value="1"/>
</dbReference>
<comment type="pathway">
    <text evidence="7 8">Cell wall biogenesis; peptidoglycan biosynthesis.</text>
</comment>
<comment type="subcellular location">
    <subcellularLocation>
        <location evidence="7 8">Cytoplasm</location>
    </subcellularLocation>
</comment>
<comment type="function">
    <text evidence="7">Catalyzes the addition of meso-diaminopimelic acid to the nucleotide precursor UDP-N-acetylmuramoyl-L-alanyl-D-glutamate (UMAG) in the biosynthesis of bacterial cell-wall peptidoglycan.</text>
</comment>
<dbReference type="SUPFAM" id="SSF63418">
    <property type="entry name" value="MurE/MurF N-terminal domain"/>
    <property type="match status" value="1"/>
</dbReference>
<dbReference type="Pfam" id="PF02875">
    <property type="entry name" value="Mur_ligase_C"/>
    <property type="match status" value="1"/>
</dbReference>
<feature type="binding site" evidence="7">
    <location>
        <position position="184"/>
    </location>
    <ligand>
        <name>UDP-N-acetyl-alpha-D-muramoyl-L-alanyl-D-glutamate</name>
        <dbReference type="ChEBI" id="CHEBI:83900"/>
    </ligand>
</feature>
<comment type="cofactor">
    <cofactor evidence="7">
        <name>Mg(2+)</name>
        <dbReference type="ChEBI" id="CHEBI:18420"/>
    </cofactor>
</comment>
<dbReference type="GO" id="GO:0009252">
    <property type="term" value="P:peptidoglycan biosynthetic process"/>
    <property type="evidence" value="ECO:0007669"/>
    <property type="project" value="UniProtKB-UniRule"/>
</dbReference>
<keyword evidence="7" id="KW-0460">Magnesium</keyword>
<dbReference type="Pfam" id="PF08245">
    <property type="entry name" value="Mur_ligase_M"/>
    <property type="match status" value="1"/>
</dbReference>
<dbReference type="InterPro" id="IPR013221">
    <property type="entry name" value="Mur_ligase_cen"/>
</dbReference>
<evidence type="ECO:0000256" key="8">
    <source>
        <dbReference type="RuleBase" id="RU004135"/>
    </source>
</evidence>
<sequence length="486" mass="50891">MADSMHMRPLSDLLGFDGDGDMAITGLTSDSRRVQKGYLFAALPGSQVDGQGFIPDAVARGAVAVLGPKGLKLPGDVARIEAAVPRQAFAHMASWFYGPSPEVMACVTGTNGKTSVASFTRQIWEQSGLVAASIGTLGVESTVMTRPGGLTSPDPVALHEALASLQKAGVTHGVCEASSHGLVQYRLDGVRPKAVAFTNLSRDHLDYHHTLEAYFHAKARLFSDLAADDGAAVVFIDSEAGVRMADIAAGRGLRLITVGRAPYASIRLDGIKAEGSGQRLKIVYDAVTHDIILPLFGRFQAENALVAAGLAIGCGGDPKAAFKALETLKPVPGRLEKIGDTQSGAPVFVDYAHTPDGLKTVLEALRPHTANRLAVVFGCGGDRDRGKRPEMGVLAQDLADLVVVSDDNPRSEDAAAIRRDILAACPDAREIGDRAQAIAFAIQSLNAGDCLVIAGKGHEQGQIIGDRILPFSDIAVVNALLAGRGA</sequence>
<dbReference type="RefSeq" id="WP_235898975.1">
    <property type="nucleotide sequence ID" value="NZ_BKCL01000007.1"/>
</dbReference>
<dbReference type="PANTHER" id="PTHR23135">
    <property type="entry name" value="MUR LIGASE FAMILY MEMBER"/>
    <property type="match status" value="1"/>
</dbReference>
<dbReference type="NCBIfam" id="TIGR01085">
    <property type="entry name" value="murE"/>
    <property type="match status" value="1"/>
</dbReference>
<evidence type="ECO:0000256" key="1">
    <source>
        <dbReference type="ARBA" id="ARBA00005898"/>
    </source>
</evidence>
<dbReference type="Proteomes" id="UP000322084">
    <property type="component" value="Unassembled WGS sequence"/>
</dbReference>
<gene>
    <name evidence="7 12" type="primary">murE</name>
    <name evidence="12" type="ORF">JCM17844_22100</name>
</gene>
<feature type="binding site" evidence="7">
    <location>
        <begin position="407"/>
        <end position="410"/>
    </location>
    <ligand>
        <name>meso-2,6-diaminopimelate</name>
        <dbReference type="ChEBI" id="CHEBI:57791"/>
    </ligand>
</feature>
<keyword evidence="2 7" id="KW-0132">Cell division</keyword>
<evidence type="ECO:0000259" key="9">
    <source>
        <dbReference type="Pfam" id="PF01225"/>
    </source>
</evidence>
<feature type="binding site" evidence="7">
    <location>
        <position position="186"/>
    </location>
    <ligand>
        <name>UDP-N-acetyl-alpha-D-muramoyl-L-alanyl-D-glutamate</name>
        <dbReference type="ChEBI" id="CHEBI:83900"/>
    </ligand>
</feature>
<dbReference type="AlphaFoldDB" id="A0A5A7MTG3"/>
<evidence type="ECO:0000256" key="7">
    <source>
        <dbReference type="HAMAP-Rule" id="MF_00208"/>
    </source>
</evidence>
<dbReference type="Gene3D" id="3.40.1390.10">
    <property type="entry name" value="MurE/MurF, N-terminal domain"/>
    <property type="match status" value="1"/>
</dbReference>
<dbReference type="GO" id="GO:0008360">
    <property type="term" value="P:regulation of cell shape"/>
    <property type="evidence" value="ECO:0007669"/>
    <property type="project" value="UniProtKB-KW"/>
</dbReference>
<keyword evidence="7" id="KW-0067">ATP-binding</keyword>
<dbReference type="EMBL" id="BKCL01000007">
    <property type="protein sequence ID" value="GEQ98573.1"/>
    <property type="molecule type" value="Genomic_DNA"/>
</dbReference>
<feature type="short sequence motif" description="Meso-diaminopimelate recognition motif" evidence="7">
    <location>
        <begin position="407"/>
        <end position="410"/>
    </location>
</feature>
<comment type="PTM">
    <text evidence="7">Carboxylation is probably crucial for Mg(2+) binding and, consequently, for the gamma-phosphate positioning of ATP.</text>
</comment>
<dbReference type="InterPro" id="IPR005761">
    <property type="entry name" value="UDP-N-AcMur-Glu-dNH2Pim_ligase"/>
</dbReference>
<protein>
    <recommendedName>
        <fullName evidence="7">UDP-N-acetylmuramoyl-L-alanyl-D-glutamate--2,6-diaminopimelate ligase</fullName>
        <ecNumber evidence="7">6.3.2.13</ecNumber>
    </recommendedName>
    <alternativeName>
        <fullName evidence="7">Meso-A2pm-adding enzyme</fullName>
    </alternativeName>
    <alternativeName>
        <fullName evidence="7">Meso-diaminopimelate-adding enzyme</fullName>
    </alternativeName>
    <alternativeName>
        <fullName evidence="7">UDP-MurNAc-L-Ala-D-Glu:meso-diaminopimelate ligase</fullName>
    </alternativeName>
    <alternativeName>
        <fullName evidence="7">UDP-MurNAc-tripeptide synthetase</fullName>
    </alternativeName>
    <alternativeName>
        <fullName evidence="7">UDP-N-acetylmuramyl-tripeptide synthetase</fullName>
    </alternativeName>
</protein>
<evidence type="ECO:0000313" key="13">
    <source>
        <dbReference type="Proteomes" id="UP000322084"/>
    </source>
</evidence>
<keyword evidence="7 12" id="KW-0436">Ligase</keyword>
<dbReference type="NCBIfam" id="NF001124">
    <property type="entry name" value="PRK00139.1-2"/>
    <property type="match status" value="1"/>
</dbReference>
<feature type="domain" description="Mur ligase C-terminal" evidence="10">
    <location>
        <begin position="333"/>
        <end position="457"/>
    </location>
</feature>
<feature type="binding site" evidence="7">
    <location>
        <position position="459"/>
    </location>
    <ligand>
        <name>meso-2,6-diaminopimelate</name>
        <dbReference type="ChEBI" id="CHEBI:57791"/>
    </ligand>
</feature>
<accession>A0A5A7MTG3</accession>
<name>A0A5A7MTG3_9PROT</name>
<dbReference type="PANTHER" id="PTHR23135:SF4">
    <property type="entry name" value="UDP-N-ACETYLMURAMOYL-L-ALANYL-D-GLUTAMATE--2,6-DIAMINOPIMELATE LIGASE MURE HOMOLOG, CHLOROPLASTIC"/>
    <property type="match status" value="1"/>
</dbReference>
<feature type="binding site" evidence="7">
    <location>
        <position position="455"/>
    </location>
    <ligand>
        <name>meso-2,6-diaminopimelate</name>
        <dbReference type="ChEBI" id="CHEBI:57791"/>
    </ligand>
</feature>
<evidence type="ECO:0000256" key="3">
    <source>
        <dbReference type="ARBA" id="ARBA00022960"/>
    </source>
</evidence>
<dbReference type="GO" id="GO:0005737">
    <property type="term" value="C:cytoplasm"/>
    <property type="evidence" value="ECO:0007669"/>
    <property type="project" value="UniProtKB-SubCell"/>
</dbReference>
<keyword evidence="5 7" id="KW-0131">Cell cycle</keyword>
<keyword evidence="3 7" id="KW-0133">Cell shape</keyword>
<dbReference type="GO" id="GO:0008765">
    <property type="term" value="F:UDP-N-acetylmuramoylalanyl-D-glutamate-2,6-diaminopimelate ligase activity"/>
    <property type="evidence" value="ECO:0007669"/>
    <property type="project" value="UniProtKB-UniRule"/>
</dbReference>
<keyword evidence="7" id="KW-0963">Cytoplasm</keyword>
<keyword evidence="4 7" id="KW-0573">Peptidoglycan synthesis</keyword>
<feature type="binding site" evidence="7">
    <location>
        <position position="178"/>
    </location>
    <ligand>
        <name>UDP-N-acetyl-alpha-D-muramoyl-L-alanyl-D-glutamate</name>
        <dbReference type="ChEBI" id="CHEBI:83900"/>
    </ligand>
</feature>
<dbReference type="Pfam" id="PF01225">
    <property type="entry name" value="Mur_ligase"/>
    <property type="match status" value="1"/>
</dbReference>
<feature type="binding site" evidence="7">
    <location>
        <position position="383"/>
    </location>
    <ligand>
        <name>meso-2,6-diaminopimelate</name>
        <dbReference type="ChEBI" id="CHEBI:57791"/>
    </ligand>
</feature>
<dbReference type="GO" id="GO:0071555">
    <property type="term" value="P:cell wall organization"/>
    <property type="evidence" value="ECO:0007669"/>
    <property type="project" value="UniProtKB-KW"/>
</dbReference>
<proteinExistence type="inferred from homology"/>
<comment type="caution">
    <text evidence="12">The sequence shown here is derived from an EMBL/GenBank/DDBJ whole genome shotgun (WGS) entry which is preliminary data.</text>
</comment>
<evidence type="ECO:0000256" key="5">
    <source>
        <dbReference type="ARBA" id="ARBA00023306"/>
    </source>
</evidence>
<feature type="binding site" evidence="7">
    <location>
        <position position="31"/>
    </location>
    <ligand>
        <name>UDP-N-acetyl-alpha-D-muramoyl-L-alanyl-D-glutamate</name>
        <dbReference type="ChEBI" id="CHEBI:83900"/>
    </ligand>
</feature>
<dbReference type="InterPro" id="IPR004101">
    <property type="entry name" value="Mur_ligase_C"/>
</dbReference>
<feature type="modified residue" description="N6-carboxylysine" evidence="7">
    <location>
        <position position="218"/>
    </location>
</feature>
<organism evidence="12 13">
    <name type="scientific">Iodidimonas gelatinilytica</name>
    <dbReference type="NCBI Taxonomy" id="1236966"/>
    <lineage>
        <taxon>Bacteria</taxon>
        <taxon>Pseudomonadati</taxon>
        <taxon>Pseudomonadota</taxon>
        <taxon>Alphaproteobacteria</taxon>
        <taxon>Iodidimonadales</taxon>
        <taxon>Iodidimonadaceae</taxon>
        <taxon>Iodidimonas</taxon>
    </lineage>
</organism>
<keyword evidence="7" id="KW-0547">Nucleotide-binding</keyword>
<evidence type="ECO:0000259" key="10">
    <source>
        <dbReference type="Pfam" id="PF02875"/>
    </source>
</evidence>
<dbReference type="Gene3D" id="3.40.1190.10">
    <property type="entry name" value="Mur-like, catalytic domain"/>
    <property type="match status" value="1"/>
</dbReference>
<dbReference type="SUPFAM" id="SSF53244">
    <property type="entry name" value="MurD-like peptide ligases, peptide-binding domain"/>
    <property type="match status" value="1"/>
</dbReference>
<evidence type="ECO:0000259" key="11">
    <source>
        <dbReference type="Pfam" id="PF08245"/>
    </source>
</evidence>
<dbReference type="InterPro" id="IPR035911">
    <property type="entry name" value="MurE/MurF_N"/>
</dbReference>
<dbReference type="UniPathway" id="UPA00219"/>
<feature type="domain" description="Mur ligase central" evidence="11">
    <location>
        <begin position="107"/>
        <end position="311"/>
    </location>
</feature>
<comment type="caution">
    <text evidence="7">Lacks conserved residue(s) required for the propagation of feature annotation.</text>
</comment>
<dbReference type="EC" id="6.3.2.13" evidence="7"/>
<evidence type="ECO:0000313" key="12">
    <source>
        <dbReference type="EMBL" id="GEQ98573.1"/>
    </source>
</evidence>
<feature type="binding site" evidence="7">
    <location>
        <begin position="109"/>
        <end position="115"/>
    </location>
    <ligand>
        <name>ATP</name>
        <dbReference type="ChEBI" id="CHEBI:30616"/>
    </ligand>
</feature>
<comment type="similarity">
    <text evidence="1 7">Belongs to the MurCDEF family. MurE subfamily.</text>
</comment>
<dbReference type="GO" id="GO:0051301">
    <property type="term" value="P:cell division"/>
    <property type="evidence" value="ECO:0007669"/>
    <property type="project" value="UniProtKB-KW"/>
</dbReference>
<evidence type="ECO:0000256" key="6">
    <source>
        <dbReference type="ARBA" id="ARBA00023316"/>
    </source>
</evidence>
<dbReference type="Gene3D" id="3.90.190.20">
    <property type="entry name" value="Mur ligase, C-terminal domain"/>
    <property type="match status" value="1"/>
</dbReference>
<dbReference type="InterPro" id="IPR036615">
    <property type="entry name" value="Mur_ligase_C_dom_sf"/>
</dbReference>
<dbReference type="InterPro" id="IPR036565">
    <property type="entry name" value="Mur-like_cat_sf"/>
</dbReference>
<dbReference type="HAMAP" id="MF_00208">
    <property type="entry name" value="MurE"/>
    <property type="match status" value="1"/>
</dbReference>
<reference evidence="12 13" key="1">
    <citation type="submission" date="2019-09" db="EMBL/GenBank/DDBJ databases">
        <title>NBRP : Genome information of microbial organism related human and environment.</title>
        <authorList>
            <person name="Hattori M."/>
            <person name="Oshima K."/>
            <person name="Inaba H."/>
            <person name="Suda W."/>
            <person name="Sakamoto M."/>
            <person name="Iino T."/>
            <person name="Kitahara M."/>
            <person name="Oshida Y."/>
            <person name="Iida T."/>
            <person name="Kudo T."/>
            <person name="Itoh T."/>
            <person name="Ohkuma M."/>
        </authorList>
    </citation>
    <scope>NUCLEOTIDE SEQUENCE [LARGE SCALE GENOMIC DNA]</scope>
    <source>
        <strain evidence="12 13">Hi-2</strain>
    </source>
</reference>
<keyword evidence="6 7" id="KW-0961">Cell wall biogenesis/degradation</keyword>
<dbReference type="InterPro" id="IPR000713">
    <property type="entry name" value="Mur_ligase_N"/>
</dbReference>
<evidence type="ECO:0000256" key="2">
    <source>
        <dbReference type="ARBA" id="ARBA00022618"/>
    </source>
</evidence>
<dbReference type="GO" id="GO:0000287">
    <property type="term" value="F:magnesium ion binding"/>
    <property type="evidence" value="ECO:0007669"/>
    <property type="project" value="UniProtKB-UniRule"/>
</dbReference>
<feature type="domain" description="Mur ligase N-terminal catalytic" evidence="9">
    <location>
        <begin position="24"/>
        <end position="72"/>
    </location>
</feature>